<accession>A0A9X1ZU02</accession>
<dbReference type="RefSeq" id="WP_249603669.1">
    <property type="nucleotide sequence ID" value="NZ_JAKHSK010000090.1"/>
</dbReference>
<reference evidence="1" key="1">
    <citation type="submission" date="2022-01" db="EMBL/GenBank/DDBJ databases">
        <title>Genome sequencing of Zunongwangia sp. M21534 genome.</title>
        <authorList>
            <person name="Chen Y."/>
            <person name="Dong C."/>
            <person name="Shao Z."/>
        </authorList>
    </citation>
    <scope>NUCLEOTIDE SEQUENCE</scope>
    <source>
        <strain evidence="1">MCCC M21534</strain>
    </source>
</reference>
<protein>
    <submittedName>
        <fullName evidence="1">DUF2199 domain-containing protein</fullName>
    </submittedName>
</protein>
<evidence type="ECO:0000313" key="1">
    <source>
        <dbReference type="EMBL" id="MCL6221007.1"/>
    </source>
</evidence>
<dbReference type="EMBL" id="JAKHSK010000090">
    <property type="protein sequence ID" value="MCL6221007.1"/>
    <property type="molecule type" value="Genomic_DNA"/>
</dbReference>
<dbReference type="Proteomes" id="UP001139521">
    <property type="component" value="Unassembled WGS sequence"/>
</dbReference>
<keyword evidence="2" id="KW-1185">Reference proteome</keyword>
<name>A0A9X1ZU02_9FLAO</name>
<gene>
    <name evidence="1" type="ORF">L1967_22185</name>
</gene>
<evidence type="ECO:0000313" key="2">
    <source>
        <dbReference type="Proteomes" id="UP001139521"/>
    </source>
</evidence>
<dbReference type="Pfam" id="PF09965">
    <property type="entry name" value="DUF2199"/>
    <property type="match status" value="1"/>
</dbReference>
<dbReference type="InterPro" id="IPR018697">
    <property type="entry name" value="DUF2199"/>
</dbReference>
<proteinExistence type="predicted"/>
<dbReference type="AlphaFoldDB" id="A0A9X1ZU02"/>
<sequence length="180" mass="21257">MRLTKIFRKGKETTFKCNCCGTEYDEIPLCFGSEFPDYYYSIPPDEIEKRVELEKSLCVVDKTHFFHRGRITIPILDFNKDLYFDIWTSISPENFEFRMDCWESPNRKDFGPYFGWLQNQIPTYENTINIKSIAIEQDAGTIPEIEITEENHPLGIDQRNGITYKKAMEIVQYALKSQHE</sequence>
<comment type="caution">
    <text evidence="1">The sequence shown here is derived from an EMBL/GenBank/DDBJ whole genome shotgun (WGS) entry which is preliminary data.</text>
</comment>
<organism evidence="1 2">
    <name type="scientific">Zunongwangia pacifica</name>
    <dbReference type="NCBI Taxonomy" id="2911062"/>
    <lineage>
        <taxon>Bacteria</taxon>
        <taxon>Pseudomonadati</taxon>
        <taxon>Bacteroidota</taxon>
        <taxon>Flavobacteriia</taxon>
        <taxon>Flavobacteriales</taxon>
        <taxon>Flavobacteriaceae</taxon>
        <taxon>Zunongwangia</taxon>
    </lineage>
</organism>